<dbReference type="Proteomes" id="UP001341281">
    <property type="component" value="Chromosome 04"/>
</dbReference>
<protein>
    <submittedName>
        <fullName evidence="1">Uncharacterized protein</fullName>
    </submittedName>
</protein>
<accession>A0AAQ3TC26</accession>
<keyword evidence="2" id="KW-1185">Reference proteome</keyword>
<organism evidence="1 2">
    <name type="scientific">Paspalum notatum var. saurae</name>
    <dbReference type="NCBI Taxonomy" id="547442"/>
    <lineage>
        <taxon>Eukaryota</taxon>
        <taxon>Viridiplantae</taxon>
        <taxon>Streptophyta</taxon>
        <taxon>Embryophyta</taxon>
        <taxon>Tracheophyta</taxon>
        <taxon>Spermatophyta</taxon>
        <taxon>Magnoliopsida</taxon>
        <taxon>Liliopsida</taxon>
        <taxon>Poales</taxon>
        <taxon>Poaceae</taxon>
        <taxon>PACMAD clade</taxon>
        <taxon>Panicoideae</taxon>
        <taxon>Andropogonodae</taxon>
        <taxon>Paspaleae</taxon>
        <taxon>Paspalinae</taxon>
        <taxon>Paspalum</taxon>
    </lineage>
</organism>
<evidence type="ECO:0000313" key="1">
    <source>
        <dbReference type="EMBL" id="WVZ70638.1"/>
    </source>
</evidence>
<dbReference type="AlphaFoldDB" id="A0AAQ3TC26"/>
<proteinExistence type="predicted"/>
<gene>
    <name evidence="1" type="ORF">U9M48_019286</name>
</gene>
<reference evidence="1 2" key="1">
    <citation type="submission" date="2024-02" db="EMBL/GenBank/DDBJ databases">
        <title>High-quality chromosome-scale genome assembly of Pensacola bahiagrass (Paspalum notatum Flugge var. saurae).</title>
        <authorList>
            <person name="Vega J.M."/>
            <person name="Podio M."/>
            <person name="Orjuela J."/>
            <person name="Siena L.A."/>
            <person name="Pessino S.C."/>
            <person name="Combes M.C."/>
            <person name="Mariac C."/>
            <person name="Albertini E."/>
            <person name="Pupilli F."/>
            <person name="Ortiz J.P.A."/>
            <person name="Leblanc O."/>
        </authorList>
    </citation>
    <scope>NUCLEOTIDE SEQUENCE [LARGE SCALE GENOMIC DNA]</scope>
    <source>
        <strain evidence="1">R1</strain>
        <tissue evidence="1">Leaf</tissue>
    </source>
</reference>
<sequence length="94" mass="11319">MPFQKKPRRSCVHYPEVLIDSRAYPRCLKKMPKMIFSQWFPLLTIEEIKRSDDEVPFLKLFDVRLTSMGSMLVPHVICLIKRVPHYRTHLCRKF</sequence>
<dbReference type="EMBL" id="CP144748">
    <property type="protein sequence ID" value="WVZ70638.1"/>
    <property type="molecule type" value="Genomic_DNA"/>
</dbReference>
<evidence type="ECO:0000313" key="2">
    <source>
        <dbReference type="Proteomes" id="UP001341281"/>
    </source>
</evidence>
<name>A0AAQ3TC26_PASNO</name>